<organism evidence="1 2">
    <name type="scientific">Linum trigynum</name>
    <dbReference type="NCBI Taxonomy" id="586398"/>
    <lineage>
        <taxon>Eukaryota</taxon>
        <taxon>Viridiplantae</taxon>
        <taxon>Streptophyta</taxon>
        <taxon>Embryophyta</taxon>
        <taxon>Tracheophyta</taxon>
        <taxon>Spermatophyta</taxon>
        <taxon>Magnoliopsida</taxon>
        <taxon>eudicotyledons</taxon>
        <taxon>Gunneridae</taxon>
        <taxon>Pentapetalae</taxon>
        <taxon>rosids</taxon>
        <taxon>fabids</taxon>
        <taxon>Malpighiales</taxon>
        <taxon>Linaceae</taxon>
        <taxon>Linum</taxon>
    </lineage>
</organism>
<dbReference type="AlphaFoldDB" id="A0AAV2GW73"/>
<name>A0AAV2GW73_9ROSI</name>
<accession>A0AAV2GW73</accession>
<gene>
    <name evidence="1" type="ORF">LTRI10_LOCUS53245</name>
</gene>
<keyword evidence="2" id="KW-1185">Reference proteome</keyword>
<dbReference type="EMBL" id="OZ034822">
    <property type="protein sequence ID" value="CAL1414058.1"/>
    <property type="molecule type" value="Genomic_DNA"/>
</dbReference>
<evidence type="ECO:0000313" key="2">
    <source>
        <dbReference type="Proteomes" id="UP001497516"/>
    </source>
</evidence>
<protein>
    <submittedName>
        <fullName evidence="1">Uncharacterized protein</fullName>
    </submittedName>
</protein>
<evidence type="ECO:0000313" key="1">
    <source>
        <dbReference type="EMBL" id="CAL1414058.1"/>
    </source>
</evidence>
<dbReference type="Proteomes" id="UP001497516">
    <property type="component" value="Chromosome 9"/>
</dbReference>
<reference evidence="1 2" key="1">
    <citation type="submission" date="2024-04" db="EMBL/GenBank/DDBJ databases">
        <authorList>
            <person name="Fracassetti M."/>
        </authorList>
    </citation>
    <scope>NUCLEOTIDE SEQUENCE [LARGE SCALE GENOMIC DNA]</scope>
</reference>
<proteinExistence type="predicted"/>
<sequence length="66" mass="7865">MHDKSYKLESILMVVAGIFLHTRRSCPQKEKRKKRTETVVVIIILFKIATVLLERKGREIIILWRM</sequence>